<evidence type="ECO:0000313" key="1">
    <source>
        <dbReference type="EMBL" id="RYC66956.1"/>
    </source>
</evidence>
<reference evidence="1 2" key="1">
    <citation type="submission" date="2019-01" db="EMBL/GenBank/DDBJ databases">
        <title>Spirosoma flava sp. nov., a propanil-degrading bacterium isolated from herbicide-contaminated soil.</title>
        <authorList>
            <person name="Zhang L."/>
            <person name="Jiang J.-D."/>
        </authorList>
    </citation>
    <scope>NUCLEOTIDE SEQUENCE [LARGE SCALE GENOMIC DNA]</scope>
    <source>
        <strain evidence="1 2">TY50</strain>
    </source>
</reference>
<evidence type="ECO:0000313" key="2">
    <source>
        <dbReference type="Proteomes" id="UP000290407"/>
    </source>
</evidence>
<accession>A0A4Q2UDN9</accession>
<protein>
    <submittedName>
        <fullName evidence="1">Uncharacterized protein</fullName>
    </submittedName>
</protein>
<proteinExistence type="predicted"/>
<comment type="caution">
    <text evidence="1">The sequence shown here is derived from an EMBL/GenBank/DDBJ whole genome shotgun (WGS) entry which is preliminary data.</text>
</comment>
<dbReference type="Proteomes" id="UP000290407">
    <property type="component" value="Unassembled WGS sequence"/>
</dbReference>
<keyword evidence="2" id="KW-1185">Reference proteome</keyword>
<organism evidence="1 2">
    <name type="scientific">Spirosoma sordidisoli</name>
    <dbReference type="NCBI Taxonomy" id="2502893"/>
    <lineage>
        <taxon>Bacteria</taxon>
        <taxon>Pseudomonadati</taxon>
        <taxon>Bacteroidota</taxon>
        <taxon>Cytophagia</taxon>
        <taxon>Cytophagales</taxon>
        <taxon>Cytophagaceae</taxon>
        <taxon>Spirosoma</taxon>
    </lineage>
</organism>
<name>A0A4Q2UDN9_9BACT</name>
<gene>
    <name evidence="1" type="ORF">EQG79_26635</name>
</gene>
<sequence>MTDQDYRNKIIQMLGVLDVKDIYYIDDELKPSEIDENEVVQRLLNADALQREAASAFVPIEVLNVPPTLRQRALTEFLAQQGVEEREEIVRKTADLLHIKSQPVLNDQARFLQELFLANRQGITVHCLGPKEWQEKEELVIKAATPSSRLFCLFDQNLGGPGHLGSGASLTGLSLIRSSLELDGNRELVFCVLFTGDITGEVLTDSELDYWSRSTADAGLASSQFFPLSKDRTLSRRSFAEGIKLSALNALYDVLRQKTVRLLNEATSTAQRELNAIHLYNLDFMVSTTSVKEGVWEASTLMRLHEILRQEQVKDKMVKEDFAIFFNKNIGKVSQINKLLKYVPEIPVEERYRLRRQELFEIKSLNEIHSELRTGDIFRATLPDGVQDFVLLAQPCDLIVRQNGKRKSVVVTMAPIRTFTNQEEYDGHLRKEKSYDKTVWKLDSYPADAAGLAFVELNSLVSVEVRVLDLAVLSKNGNCTLYFSADTQCPEELQSTWQKRFSHLYEDLHQVNQTALSIKTISDSMPAGKDKDLILSLLPTPFKNLSTNPTYRLPAPQYSTDSISYNMHRVCNIRIPLSTHLLDIYTKYLSRTAFEHDFASSEA</sequence>
<dbReference type="AlphaFoldDB" id="A0A4Q2UDN9"/>
<dbReference type="RefSeq" id="WP_129605746.1">
    <property type="nucleotide sequence ID" value="NZ_SBLB01000010.1"/>
</dbReference>
<dbReference type="EMBL" id="SBLB01000010">
    <property type="protein sequence ID" value="RYC66956.1"/>
    <property type="molecule type" value="Genomic_DNA"/>
</dbReference>